<dbReference type="Proteomes" id="UP000001937">
    <property type="component" value="Chromosome"/>
</dbReference>
<sequence length="92" mass="9936">MSKGSAEASSPRSPPSGPVCRPRSPASCNALFPCHWEVIAVATATTNLLNTPIEDQRVERVRRAALSAYVDGKISFAQANLRVRKALQRFGV</sequence>
<dbReference type="HOGENOM" id="CLU_186751_0_0_11"/>
<gene>
    <name evidence="2" type="ordered locus">Francci3_0227</name>
</gene>
<proteinExistence type="predicted"/>
<dbReference type="EMBL" id="CP000249">
    <property type="protein sequence ID" value="ABD09616.1"/>
    <property type="molecule type" value="Genomic_DNA"/>
</dbReference>
<accession>Q2JGH6</accession>
<feature type="region of interest" description="Disordered" evidence="1">
    <location>
        <begin position="1"/>
        <end position="23"/>
    </location>
</feature>
<protein>
    <submittedName>
        <fullName evidence="2">Uncharacterized protein</fullName>
    </submittedName>
</protein>
<organism evidence="2 3">
    <name type="scientific">Frankia casuarinae (strain DSM 45818 / CECT 9043 / HFP020203 / CcI3)</name>
    <dbReference type="NCBI Taxonomy" id="106370"/>
    <lineage>
        <taxon>Bacteria</taxon>
        <taxon>Bacillati</taxon>
        <taxon>Actinomycetota</taxon>
        <taxon>Actinomycetes</taxon>
        <taxon>Frankiales</taxon>
        <taxon>Frankiaceae</taxon>
        <taxon>Frankia</taxon>
    </lineage>
</organism>
<name>Q2JGH6_FRACC</name>
<evidence type="ECO:0000313" key="2">
    <source>
        <dbReference type="EMBL" id="ABD09616.1"/>
    </source>
</evidence>
<dbReference type="KEGG" id="fra:Francci3_0227"/>
<evidence type="ECO:0000256" key="1">
    <source>
        <dbReference type="SAM" id="MobiDB-lite"/>
    </source>
</evidence>
<keyword evidence="3" id="KW-1185">Reference proteome</keyword>
<evidence type="ECO:0000313" key="3">
    <source>
        <dbReference type="Proteomes" id="UP000001937"/>
    </source>
</evidence>
<dbReference type="AlphaFoldDB" id="Q2JGH6"/>
<reference evidence="2 3" key="1">
    <citation type="journal article" date="2007" name="Genome Res.">
        <title>Genome characteristics of facultatively symbiotic Frankia sp. strains reflect host range and host plant biogeography.</title>
        <authorList>
            <person name="Normand P."/>
            <person name="Lapierre P."/>
            <person name="Tisa L.S."/>
            <person name="Gogarten J.P."/>
            <person name="Alloisio N."/>
            <person name="Bagnarol E."/>
            <person name="Bassi C.A."/>
            <person name="Berry A.M."/>
            <person name="Bickhart D.M."/>
            <person name="Choisne N."/>
            <person name="Couloux A."/>
            <person name="Cournoyer B."/>
            <person name="Cruveiller S."/>
            <person name="Daubin V."/>
            <person name="Demange N."/>
            <person name="Francino M.P."/>
            <person name="Goltsman E."/>
            <person name="Huang Y."/>
            <person name="Kopp O.R."/>
            <person name="Labarre L."/>
            <person name="Lapidus A."/>
            <person name="Lavire C."/>
            <person name="Marechal J."/>
            <person name="Martinez M."/>
            <person name="Mastronunzio J.E."/>
            <person name="Mullin B.C."/>
            <person name="Niemann J."/>
            <person name="Pujic P."/>
            <person name="Rawnsley T."/>
            <person name="Rouy Z."/>
            <person name="Schenowitz C."/>
            <person name="Sellstedt A."/>
            <person name="Tavares F."/>
            <person name="Tomkins J.P."/>
            <person name="Vallenet D."/>
            <person name="Valverde C."/>
            <person name="Wall L.G."/>
            <person name="Wang Y."/>
            <person name="Medigue C."/>
            <person name="Benson D.R."/>
        </authorList>
    </citation>
    <scope>NUCLEOTIDE SEQUENCE [LARGE SCALE GENOMIC DNA]</scope>
    <source>
        <strain evidence="3">DSM 45818 / CECT 9043 / CcI3</strain>
    </source>
</reference>